<keyword evidence="3" id="KW-1185">Reference proteome</keyword>
<dbReference type="AlphaFoldDB" id="A0A372NVH5"/>
<evidence type="ECO:0000256" key="1">
    <source>
        <dbReference type="SAM" id="MobiDB-lite"/>
    </source>
</evidence>
<dbReference type="RefSeq" id="WP_117389704.1">
    <property type="nucleotide sequence ID" value="NZ_QWDC01000001.1"/>
</dbReference>
<sequence length="76" mass="8589">MNNTLTQQLKDDFARASGHKMSADNNPSDFSAFLYEKLLKTISDTLAEELAKQPESKPYFDSFQKNLNHKLGSSFS</sequence>
<reference evidence="2 3" key="1">
    <citation type="submission" date="2018-08" db="EMBL/GenBank/DDBJ databases">
        <title>Mucilaginibacter sp. MYSH2.</title>
        <authorList>
            <person name="Seo T."/>
        </authorList>
    </citation>
    <scope>NUCLEOTIDE SEQUENCE [LARGE SCALE GENOMIC DNA]</scope>
    <source>
        <strain evidence="2 3">MYSH2</strain>
    </source>
</reference>
<comment type="caution">
    <text evidence="2">The sequence shown here is derived from an EMBL/GenBank/DDBJ whole genome shotgun (WGS) entry which is preliminary data.</text>
</comment>
<proteinExistence type="predicted"/>
<name>A0A372NVH5_9SPHI</name>
<accession>A0A372NVH5</accession>
<gene>
    <name evidence="2" type="ORF">D0C36_00850</name>
</gene>
<evidence type="ECO:0000313" key="2">
    <source>
        <dbReference type="EMBL" id="RFZ94138.1"/>
    </source>
</evidence>
<evidence type="ECO:0000313" key="3">
    <source>
        <dbReference type="Proteomes" id="UP000264217"/>
    </source>
</evidence>
<dbReference type="Proteomes" id="UP000264217">
    <property type="component" value="Unassembled WGS sequence"/>
</dbReference>
<organism evidence="2 3">
    <name type="scientific">Mucilaginibacter conchicola</name>
    <dbReference type="NCBI Taxonomy" id="2303333"/>
    <lineage>
        <taxon>Bacteria</taxon>
        <taxon>Pseudomonadati</taxon>
        <taxon>Bacteroidota</taxon>
        <taxon>Sphingobacteriia</taxon>
        <taxon>Sphingobacteriales</taxon>
        <taxon>Sphingobacteriaceae</taxon>
        <taxon>Mucilaginibacter</taxon>
    </lineage>
</organism>
<protein>
    <submittedName>
        <fullName evidence="2">Uncharacterized protein</fullName>
    </submittedName>
</protein>
<feature type="region of interest" description="Disordered" evidence="1">
    <location>
        <begin position="1"/>
        <end position="27"/>
    </location>
</feature>
<dbReference type="EMBL" id="QWDC01000001">
    <property type="protein sequence ID" value="RFZ94138.1"/>
    <property type="molecule type" value="Genomic_DNA"/>
</dbReference>